<organism evidence="3 4">
    <name type="scientific">Saltatorellus ferox</name>
    <dbReference type="NCBI Taxonomy" id="2528018"/>
    <lineage>
        <taxon>Bacteria</taxon>
        <taxon>Pseudomonadati</taxon>
        <taxon>Planctomycetota</taxon>
        <taxon>Planctomycetia</taxon>
        <taxon>Planctomycetia incertae sedis</taxon>
        <taxon>Saltatorellus</taxon>
    </lineage>
</organism>
<dbReference type="InterPro" id="IPR001279">
    <property type="entry name" value="Metallo-B-lactamas"/>
</dbReference>
<gene>
    <name evidence="3" type="primary">gloB_2</name>
    <name evidence="3" type="ORF">Poly30_20570</name>
</gene>
<keyword evidence="3" id="KW-0378">Hydrolase</keyword>
<name>A0A518ER30_9BACT</name>
<dbReference type="Proteomes" id="UP000320390">
    <property type="component" value="Chromosome"/>
</dbReference>
<dbReference type="SUPFAM" id="SSF56281">
    <property type="entry name" value="Metallo-hydrolase/oxidoreductase"/>
    <property type="match status" value="1"/>
</dbReference>
<evidence type="ECO:0000259" key="2">
    <source>
        <dbReference type="SMART" id="SM00849"/>
    </source>
</evidence>
<accession>A0A518ER30</accession>
<dbReference type="SMART" id="SM00849">
    <property type="entry name" value="Lactamase_B"/>
    <property type="match status" value="1"/>
</dbReference>
<dbReference type="Gene3D" id="3.60.15.10">
    <property type="entry name" value="Ribonuclease Z/Hydroxyacylglutathione hydrolase-like"/>
    <property type="match status" value="1"/>
</dbReference>
<dbReference type="PANTHER" id="PTHR42951">
    <property type="entry name" value="METALLO-BETA-LACTAMASE DOMAIN-CONTAINING"/>
    <property type="match status" value="1"/>
</dbReference>
<dbReference type="EMBL" id="CP036434">
    <property type="protein sequence ID" value="QDV06547.1"/>
    <property type="molecule type" value="Genomic_DNA"/>
</dbReference>
<sequence length="287" mass="31392">MTLLVDTAAGADGLVVQRCQLWGYNAIGVVSGDEAIAVDPGITPEEIASFRAALLANGARRVTHVVITHSHHDHIRGWDAFEGATIVAPSAVASKPADSRARILAGKAKVDERMGVADSSFEYPSVDVTFGEAHELRVGHLSLLLRSLPGHSDCSSVVVIPKLRTLLSADYLVSPGLPYCRWEPAPFERANERLSEFIEEFDIDRVVPAHNDLLESRGAALSAIEEELSYFRFLRTEVRRQMALGVTGHRLLHACAAAMTERRGVDLGRKAHQDADNARRVQKELME</sequence>
<comment type="similarity">
    <text evidence="1">Belongs to the metallo-beta-lactamase superfamily. Class-B beta-lactamase family.</text>
</comment>
<dbReference type="Pfam" id="PF00753">
    <property type="entry name" value="Lactamase_B"/>
    <property type="match status" value="1"/>
</dbReference>
<feature type="domain" description="Metallo-beta-lactamase" evidence="2">
    <location>
        <begin position="23"/>
        <end position="210"/>
    </location>
</feature>
<evidence type="ECO:0000313" key="4">
    <source>
        <dbReference type="Proteomes" id="UP000320390"/>
    </source>
</evidence>
<dbReference type="AlphaFoldDB" id="A0A518ER30"/>
<proteinExistence type="inferred from homology"/>
<dbReference type="InterPro" id="IPR050855">
    <property type="entry name" value="NDM-1-like"/>
</dbReference>
<dbReference type="EC" id="3.1.2.6" evidence="3"/>
<dbReference type="GO" id="GO:0004416">
    <property type="term" value="F:hydroxyacylglutathione hydrolase activity"/>
    <property type="evidence" value="ECO:0007669"/>
    <property type="project" value="UniProtKB-EC"/>
</dbReference>
<dbReference type="PANTHER" id="PTHR42951:SF4">
    <property type="entry name" value="ACYL-COENZYME A THIOESTERASE MBLAC2"/>
    <property type="match status" value="1"/>
</dbReference>
<protein>
    <submittedName>
        <fullName evidence="3">Hydroxyacylglutathione hydrolase</fullName>
        <ecNumber evidence="3">3.1.2.6</ecNumber>
    </submittedName>
</protein>
<evidence type="ECO:0000313" key="3">
    <source>
        <dbReference type="EMBL" id="QDV06547.1"/>
    </source>
</evidence>
<dbReference type="InterPro" id="IPR036866">
    <property type="entry name" value="RibonucZ/Hydroxyglut_hydro"/>
</dbReference>
<evidence type="ECO:0000256" key="1">
    <source>
        <dbReference type="ARBA" id="ARBA00005250"/>
    </source>
</evidence>
<keyword evidence="4" id="KW-1185">Reference proteome</keyword>
<dbReference type="RefSeq" id="WP_145196821.1">
    <property type="nucleotide sequence ID" value="NZ_CP036434.1"/>
</dbReference>
<dbReference type="GO" id="GO:0017001">
    <property type="term" value="P:antibiotic catabolic process"/>
    <property type="evidence" value="ECO:0007669"/>
    <property type="project" value="UniProtKB-ARBA"/>
</dbReference>
<reference evidence="3 4" key="1">
    <citation type="submission" date="2019-02" db="EMBL/GenBank/DDBJ databases">
        <title>Deep-cultivation of Planctomycetes and their phenomic and genomic characterization uncovers novel biology.</title>
        <authorList>
            <person name="Wiegand S."/>
            <person name="Jogler M."/>
            <person name="Boedeker C."/>
            <person name="Pinto D."/>
            <person name="Vollmers J."/>
            <person name="Rivas-Marin E."/>
            <person name="Kohn T."/>
            <person name="Peeters S.H."/>
            <person name="Heuer A."/>
            <person name="Rast P."/>
            <person name="Oberbeckmann S."/>
            <person name="Bunk B."/>
            <person name="Jeske O."/>
            <person name="Meyerdierks A."/>
            <person name="Storesund J.E."/>
            <person name="Kallscheuer N."/>
            <person name="Luecker S."/>
            <person name="Lage O.M."/>
            <person name="Pohl T."/>
            <person name="Merkel B.J."/>
            <person name="Hornburger P."/>
            <person name="Mueller R.-W."/>
            <person name="Bruemmer F."/>
            <person name="Labrenz M."/>
            <person name="Spormann A.M."/>
            <person name="Op den Camp H."/>
            <person name="Overmann J."/>
            <person name="Amann R."/>
            <person name="Jetten M.S.M."/>
            <person name="Mascher T."/>
            <person name="Medema M.H."/>
            <person name="Devos D.P."/>
            <person name="Kaster A.-K."/>
            <person name="Ovreas L."/>
            <person name="Rohde M."/>
            <person name="Galperin M.Y."/>
            <person name="Jogler C."/>
        </authorList>
    </citation>
    <scope>NUCLEOTIDE SEQUENCE [LARGE SCALE GENOMIC DNA]</scope>
    <source>
        <strain evidence="3 4">Poly30</strain>
    </source>
</reference>
<dbReference type="OrthoDB" id="9802248at2"/>